<organism evidence="3 4">
    <name type="scientific">Pandoraea communis</name>
    <dbReference type="NCBI Taxonomy" id="2508297"/>
    <lineage>
        <taxon>Bacteria</taxon>
        <taxon>Pseudomonadati</taxon>
        <taxon>Pseudomonadota</taxon>
        <taxon>Betaproteobacteria</taxon>
        <taxon>Burkholderiales</taxon>
        <taxon>Burkholderiaceae</taxon>
        <taxon>Pandoraea</taxon>
    </lineage>
</organism>
<dbReference type="OrthoDB" id="433681at2"/>
<dbReference type="AlphaFoldDB" id="A0A5E4T3L2"/>
<gene>
    <name evidence="3" type="ORF">PCO31110_01209</name>
</gene>
<dbReference type="GO" id="GO:0009103">
    <property type="term" value="P:lipopolysaccharide biosynthetic process"/>
    <property type="evidence" value="ECO:0007669"/>
    <property type="project" value="TreeGrafter"/>
</dbReference>
<dbReference type="Gene3D" id="3.40.50.2000">
    <property type="entry name" value="Glycogen Phosphorylase B"/>
    <property type="match status" value="1"/>
</dbReference>
<feature type="domain" description="Glycosyl transferase family 1" evidence="2">
    <location>
        <begin position="190"/>
        <end position="332"/>
    </location>
</feature>
<dbReference type="EMBL" id="CABPSJ010000001">
    <property type="protein sequence ID" value="VVD82527.1"/>
    <property type="molecule type" value="Genomic_DNA"/>
</dbReference>
<protein>
    <submittedName>
        <fullName evidence="3">Glycosyl transferase family 1</fullName>
    </submittedName>
</protein>
<reference evidence="3 4" key="1">
    <citation type="submission" date="2019-08" db="EMBL/GenBank/DDBJ databases">
        <authorList>
            <person name="Peeters C."/>
        </authorList>
    </citation>
    <scope>NUCLEOTIDE SEQUENCE [LARGE SCALE GENOMIC DNA]</scope>
    <source>
        <strain evidence="3 4">LMG 31110</strain>
    </source>
</reference>
<keyword evidence="1 3" id="KW-0808">Transferase</keyword>
<accession>A0A5E4T3L2</accession>
<dbReference type="Proteomes" id="UP000337189">
    <property type="component" value="Unassembled WGS sequence"/>
</dbReference>
<dbReference type="RefSeq" id="WP_150689840.1">
    <property type="nucleotide sequence ID" value="NZ_CABPSJ010000001.1"/>
</dbReference>
<dbReference type="Pfam" id="PF00534">
    <property type="entry name" value="Glycos_transf_1"/>
    <property type="match status" value="1"/>
</dbReference>
<sequence>MSSKLIIHATNVHQGGGRTLLDALLRQAPGGPITALLDSRMALAEGAVRGIDIVRVKPTPMARLRAERWLAANTGSGDVVLCFGNLPPLFKLRGWVRVFLQNRYLIDETPLDNFSLKDRLRISVERRWLSGRIGNVDEFIVQTPTMKRLLDEKTHGQPLAHVLPFVTDKRHYSRSIGAGVTARTACQGRFVYVSSGEPHKNHRTLLQAWCLLAEEGLFPSLQVTLDATRFADLCGDIDAMRARHGLHVTNLGHVPHSEVRALYADADALIFPSTLESFGLPLIEARQAGLPVLASELDYVRDVLDPEAAFDPYSPYSIARAVKRFCGNQELSLPLRDASEFMNCIVKKGKLSCES</sequence>
<evidence type="ECO:0000256" key="1">
    <source>
        <dbReference type="ARBA" id="ARBA00022679"/>
    </source>
</evidence>
<name>A0A5E4T3L2_9BURK</name>
<evidence type="ECO:0000313" key="4">
    <source>
        <dbReference type="Proteomes" id="UP000337189"/>
    </source>
</evidence>
<dbReference type="PANTHER" id="PTHR46401">
    <property type="entry name" value="GLYCOSYLTRANSFERASE WBBK-RELATED"/>
    <property type="match status" value="1"/>
</dbReference>
<dbReference type="PANTHER" id="PTHR46401:SF2">
    <property type="entry name" value="GLYCOSYLTRANSFERASE WBBK-RELATED"/>
    <property type="match status" value="1"/>
</dbReference>
<dbReference type="InterPro" id="IPR001296">
    <property type="entry name" value="Glyco_trans_1"/>
</dbReference>
<dbReference type="SUPFAM" id="SSF53756">
    <property type="entry name" value="UDP-Glycosyltransferase/glycogen phosphorylase"/>
    <property type="match status" value="1"/>
</dbReference>
<proteinExistence type="predicted"/>
<dbReference type="GO" id="GO:0016757">
    <property type="term" value="F:glycosyltransferase activity"/>
    <property type="evidence" value="ECO:0007669"/>
    <property type="project" value="InterPro"/>
</dbReference>
<evidence type="ECO:0000259" key="2">
    <source>
        <dbReference type="Pfam" id="PF00534"/>
    </source>
</evidence>
<evidence type="ECO:0000313" key="3">
    <source>
        <dbReference type="EMBL" id="VVD82527.1"/>
    </source>
</evidence>